<evidence type="ECO:0000256" key="6">
    <source>
        <dbReference type="ARBA" id="ARBA00022989"/>
    </source>
</evidence>
<protein>
    <recommendedName>
        <fullName evidence="15">Sodium-coupled monocarboxylate transporter 1</fullName>
    </recommendedName>
</protein>
<dbReference type="Gene3D" id="1.20.1730.10">
    <property type="entry name" value="Sodium/glucose cotransporter"/>
    <property type="match status" value="1"/>
</dbReference>
<feature type="transmembrane region" description="Helical" evidence="12">
    <location>
        <begin position="12"/>
        <end position="34"/>
    </location>
</feature>
<evidence type="ECO:0000313" key="14">
    <source>
        <dbReference type="Proteomes" id="UP000326759"/>
    </source>
</evidence>
<accession>A0A5N5TM04</accession>
<evidence type="ECO:0000256" key="12">
    <source>
        <dbReference type="SAM" id="Phobius"/>
    </source>
</evidence>
<comment type="caution">
    <text evidence="13">The sequence shown here is derived from an EMBL/GenBank/DDBJ whole genome shotgun (WGS) entry which is preliminary data.</text>
</comment>
<comment type="subcellular location">
    <subcellularLocation>
        <location evidence="1">Cell membrane</location>
        <topology evidence="1">Multi-pass membrane protein</topology>
    </subcellularLocation>
</comment>
<evidence type="ECO:0000256" key="11">
    <source>
        <dbReference type="RuleBase" id="RU362091"/>
    </source>
</evidence>
<dbReference type="InterPro" id="IPR038377">
    <property type="entry name" value="Na/Glc_symporter_sf"/>
</dbReference>
<dbReference type="InterPro" id="IPR051163">
    <property type="entry name" value="Sodium:Solute_Symporter_SSF"/>
</dbReference>
<dbReference type="Proteomes" id="UP000326759">
    <property type="component" value="Unassembled WGS sequence"/>
</dbReference>
<dbReference type="GO" id="GO:0005886">
    <property type="term" value="C:plasma membrane"/>
    <property type="evidence" value="ECO:0007669"/>
    <property type="project" value="UniProtKB-SubCell"/>
</dbReference>
<organism evidence="13 14">
    <name type="scientific">Armadillidium nasatum</name>
    <dbReference type="NCBI Taxonomy" id="96803"/>
    <lineage>
        <taxon>Eukaryota</taxon>
        <taxon>Metazoa</taxon>
        <taxon>Ecdysozoa</taxon>
        <taxon>Arthropoda</taxon>
        <taxon>Crustacea</taxon>
        <taxon>Multicrustacea</taxon>
        <taxon>Malacostraca</taxon>
        <taxon>Eumalacostraca</taxon>
        <taxon>Peracarida</taxon>
        <taxon>Isopoda</taxon>
        <taxon>Oniscidea</taxon>
        <taxon>Crinocheta</taxon>
        <taxon>Armadillidiidae</taxon>
        <taxon>Armadillidium</taxon>
    </lineage>
</organism>
<evidence type="ECO:0000256" key="10">
    <source>
        <dbReference type="ARBA" id="ARBA00023201"/>
    </source>
</evidence>
<evidence type="ECO:0000256" key="3">
    <source>
        <dbReference type="ARBA" id="ARBA00022448"/>
    </source>
</evidence>
<evidence type="ECO:0000256" key="5">
    <source>
        <dbReference type="ARBA" id="ARBA00022692"/>
    </source>
</evidence>
<keyword evidence="10" id="KW-0739">Sodium transport</keyword>
<keyword evidence="9 12" id="KW-0472">Membrane</keyword>
<dbReference type="GO" id="GO:0015293">
    <property type="term" value="F:symporter activity"/>
    <property type="evidence" value="ECO:0007669"/>
    <property type="project" value="TreeGrafter"/>
</dbReference>
<sequence length="95" mass="10758">MGNRSFRPLPVAMSLLTSYISAISFLGITGEIYAHGMQFGVFILGGVLAIIFTIYFVLPILYPLKLTSINEVSFYFNIFKYFIPINYSVFCPLRV</sequence>
<evidence type="ECO:0000256" key="7">
    <source>
        <dbReference type="ARBA" id="ARBA00023053"/>
    </source>
</evidence>
<evidence type="ECO:0000256" key="1">
    <source>
        <dbReference type="ARBA" id="ARBA00004651"/>
    </source>
</evidence>
<dbReference type="EMBL" id="SEYY01000480">
    <property type="protein sequence ID" value="KAB7507141.1"/>
    <property type="molecule type" value="Genomic_DNA"/>
</dbReference>
<keyword evidence="4" id="KW-1003">Cell membrane</keyword>
<evidence type="ECO:0000256" key="4">
    <source>
        <dbReference type="ARBA" id="ARBA00022475"/>
    </source>
</evidence>
<evidence type="ECO:0008006" key="15">
    <source>
        <dbReference type="Google" id="ProtNLM"/>
    </source>
</evidence>
<feature type="transmembrane region" description="Helical" evidence="12">
    <location>
        <begin position="74"/>
        <end position="93"/>
    </location>
</feature>
<evidence type="ECO:0000256" key="9">
    <source>
        <dbReference type="ARBA" id="ARBA00023136"/>
    </source>
</evidence>
<keyword evidence="8" id="KW-0406">Ion transport</keyword>
<dbReference type="InterPro" id="IPR001734">
    <property type="entry name" value="Na/solute_symporter"/>
</dbReference>
<proteinExistence type="inferred from homology"/>
<dbReference type="OrthoDB" id="6508424at2759"/>
<gene>
    <name evidence="13" type="ORF">Anas_00223</name>
</gene>
<keyword evidence="5 12" id="KW-0812">Transmembrane</keyword>
<comment type="similarity">
    <text evidence="2 11">Belongs to the sodium:solute symporter (SSF) (TC 2.A.21) family.</text>
</comment>
<evidence type="ECO:0000313" key="13">
    <source>
        <dbReference type="EMBL" id="KAB7507141.1"/>
    </source>
</evidence>
<name>A0A5N5TM04_9CRUS</name>
<keyword evidence="6 12" id="KW-1133">Transmembrane helix</keyword>
<dbReference type="PROSITE" id="PS50283">
    <property type="entry name" value="NA_SOLUT_SYMP_3"/>
    <property type="match status" value="1"/>
</dbReference>
<dbReference type="AlphaFoldDB" id="A0A5N5TM04"/>
<reference evidence="13 14" key="1">
    <citation type="journal article" date="2019" name="PLoS Biol.">
        <title>Sex chromosomes control vertical transmission of feminizing Wolbachia symbionts in an isopod.</title>
        <authorList>
            <person name="Becking T."/>
            <person name="Chebbi M.A."/>
            <person name="Giraud I."/>
            <person name="Moumen B."/>
            <person name="Laverre T."/>
            <person name="Caubet Y."/>
            <person name="Peccoud J."/>
            <person name="Gilbert C."/>
            <person name="Cordaux R."/>
        </authorList>
    </citation>
    <scope>NUCLEOTIDE SEQUENCE [LARGE SCALE GENOMIC DNA]</scope>
    <source>
        <strain evidence="13">ANa2</strain>
        <tissue evidence="13">Whole body excluding digestive tract and cuticle</tissue>
    </source>
</reference>
<keyword evidence="3" id="KW-0813">Transport</keyword>
<feature type="transmembrane region" description="Helical" evidence="12">
    <location>
        <begin position="41"/>
        <end position="62"/>
    </location>
</feature>
<dbReference type="Pfam" id="PF00474">
    <property type="entry name" value="SSF"/>
    <property type="match status" value="1"/>
</dbReference>
<dbReference type="GO" id="GO:0006814">
    <property type="term" value="P:sodium ion transport"/>
    <property type="evidence" value="ECO:0007669"/>
    <property type="project" value="UniProtKB-KW"/>
</dbReference>
<keyword evidence="7" id="KW-0915">Sodium</keyword>
<evidence type="ECO:0000256" key="8">
    <source>
        <dbReference type="ARBA" id="ARBA00023065"/>
    </source>
</evidence>
<dbReference type="PANTHER" id="PTHR42985:SF40">
    <property type="entry name" value="LD47995P-RELATED"/>
    <property type="match status" value="1"/>
</dbReference>
<evidence type="ECO:0000256" key="2">
    <source>
        <dbReference type="ARBA" id="ARBA00006434"/>
    </source>
</evidence>
<dbReference type="PANTHER" id="PTHR42985">
    <property type="entry name" value="SODIUM-COUPLED MONOCARBOXYLATE TRANSPORTER"/>
    <property type="match status" value="1"/>
</dbReference>
<keyword evidence="14" id="KW-1185">Reference proteome</keyword>